<dbReference type="PANTHER" id="PTHR11733:SF133">
    <property type="entry name" value="PHOSPHATE-REGULATING NEUTRAL ENDOPEPTIDASE PHEX"/>
    <property type="match status" value="1"/>
</dbReference>
<dbReference type="PROSITE" id="PS51885">
    <property type="entry name" value="NEPRILYSIN"/>
    <property type="match status" value="1"/>
</dbReference>
<dbReference type="Pfam" id="PF05649">
    <property type="entry name" value="Peptidase_M13_N"/>
    <property type="match status" value="1"/>
</dbReference>
<name>A0A226D2V2_FOLCA</name>
<dbReference type="AlphaFoldDB" id="A0A226D2V2"/>
<dbReference type="GO" id="GO:0046872">
    <property type="term" value="F:metal ion binding"/>
    <property type="evidence" value="ECO:0007669"/>
    <property type="project" value="UniProtKB-KW"/>
</dbReference>
<keyword evidence="4" id="KW-0645">Protease</keyword>
<dbReference type="SUPFAM" id="SSF55486">
    <property type="entry name" value="Metalloproteases ('zincins'), catalytic domain"/>
    <property type="match status" value="1"/>
</dbReference>
<keyword evidence="6" id="KW-0378">Hydrolase</keyword>
<dbReference type="InterPro" id="IPR000718">
    <property type="entry name" value="Peptidase_M13"/>
</dbReference>
<dbReference type="CDD" id="cd08662">
    <property type="entry name" value="M13"/>
    <property type="match status" value="1"/>
</dbReference>
<evidence type="ECO:0000256" key="3">
    <source>
        <dbReference type="ARBA" id="ARBA00007357"/>
    </source>
</evidence>
<keyword evidence="8" id="KW-0482">Metalloprotease</keyword>
<dbReference type="Gene3D" id="1.10.1380.10">
    <property type="entry name" value="Neutral endopeptidase , domain2"/>
    <property type="match status" value="1"/>
</dbReference>
<evidence type="ECO:0000259" key="11">
    <source>
        <dbReference type="Pfam" id="PF05649"/>
    </source>
</evidence>
<dbReference type="InterPro" id="IPR008753">
    <property type="entry name" value="Peptidase_M13_N"/>
</dbReference>
<dbReference type="GO" id="GO:0004222">
    <property type="term" value="F:metalloendopeptidase activity"/>
    <property type="evidence" value="ECO:0007669"/>
    <property type="project" value="InterPro"/>
</dbReference>
<protein>
    <submittedName>
        <fullName evidence="12">Endothelin-converting enzyme 1</fullName>
    </submittedName>
</protein>
<keyword evidence="5" id="KW-0479">Metal-binding</keyword>
<keyword evidence="13" id="KW-1185">Reference proteome</keyword>
<proteinExistence type="inferred from homology"/>
<organism evidence="12 13">
    <name type="scientific">Folsomia candida</name>
    <name type="common">Springtail</name>
    <dbReference type="NCBI Taxonomy" id="158441"/>
    <lineage>
        <taxon>Eukaryota</taxon>
        <taxon>Metazoa</taxon>
        <taxon>Ecdysozoa</taxon>
        <taxon>Arthropoda</taxon>
        <taxon>Hexapoda</taxon>
        <taxon>Collembola</taxon>
        <taxon>Entomobryomorpha</taxon>
        <taxon>Isotomoidea</taxon>
        <taxon>Isotomidae</taxon>
        <taxon>Proisotominae</taxon>
        <taxon>Folsomia</taxon>
    </lineage>
</organism>
<dbReference type="GO" id="GO:0005886">
    <property type="term" value="C:plasma membrane"/>
    <property type="evidence" value="ECO:0007669"/>
    <property type="project" value="UniProtKB-SubCell"/>
</dbReference>
<dbReference type="InterPro" id="IPR042089">
    <property type="entry name" value="Peptidase_M13_dom_2"/>
</dbReference>
<evidence type="ECO:0000256" key="2">
    <source>
        <dbReference type="ARBA" id="ARBA00004401"/>
    </source>
</evidence>
<feature type="domain" description="Peptidase M13 C-terminal" evidence="10">
    <location>
        <begin position="627"/>
        <end position="823"/>
    </location>
</feature>
<keyword evidence="9" id="KW-0812">Transmembrane</keyword>
<dbReference type="InterPro" id="IPR024079">
    <property type="entry name" value="MetalloPept_cat_dom_sf"/>
</dbReference>
<sequence>MGSSSVESGQVSYIFPSSESHPASAHSWLFRWTKWTKTCSENGHQSGKLWRYFALAASLVVVAICSLVWVHGRLAGWDEGVQRWDSGRMGRLQTVLLAQARELMVTTNRSIHDPLARQMMRNLSREDEKTCYSPNCLHTGISLLESMNFKIDPCQNFYDFACGSWTHSSPGEHNVPLVVNSDQFSKINEKVIRATQNILEDPAPETEIGTFPLAQKFYFQCKDLNQLEKDGLDALWALMEKYGGWPILGSQFQFSAPSDWLALVADLQRMSCSSILSLEVKQHPVHSLQNVIYLIHPKFFIAREYLLNPTKYPKIFTAYKTFIVALAAEFVKFGDGALDWEQLHADAENMIEFESALAKLATDEVESTRPVRKAQYSIHKLQRETDLLTPKSAAYPNQLNWKKYLGHVFVSSGMNFTDEERIVVQDVSYIRGLSPLLANTPTTTLTNYLMWRLLVTFTSGTTHKLRKLNFNFYNMVYGMKRIPPRASTCATVVKDTFALAIGMKIVRGLTDISSKKEVEEMVDNVRIAMERLLNNKQLGPVIFPLGISRKLSTLKHCIGYPSSFHNVTAIDQFYESLRFNNESEIYLKKYVRLRFWLYDKTLTTLREPFDSDCWSGTSWANIGEAYAYYDTARNSINFPIGLLQAPFYRHNVPIPVNYGAIGAIIGHEISHSVNIEGWIKVGLVQKLEEYWECLEHHYSTYHVPSLGPDSRVNGLRTRSENLADHLGLAASYWAFRKLSSQNNHEFKSLVGLDIFSHDQMFFLSFAHMWCVNGPDEWLADELESSSHTPGIYRVLGSLQNSDDFAKSWSCPVGSGMNPVDKCNSLITSSSEQGKNSK</sequence>
<dbReference type="Gene3D" id="3.40.390.10">
    <property type="entry name" value="Collagenase (Catalytic Domain)"/>
    <property type="match status" value="1"/>
</dbReference>
<dbReference type="EMBL" id="LNIX01000042">
    <property type="protein sequence ID" value="OXA38981.1"/>
    <property type="molecule type" value="Genomic_DNA"/>
</dbReference>
<dbReference type="OrthoDB" id="6475849at2759"/>
<comment type="subcellular location">
    <subcellularLocation>
        <location evidence="2">Cell membrane</location>
        <topology evidence="2">Single-pass type II membrane protein</topology>
    </subcellularLocation>
</comment>
<evidence type="ECO:0000256" key="1">
    <source>
        <dbReference type="ARBA" id="ARBA00001947"/>
    </source>
</evidence>
<evidence type="ECO:0000256" key="5">
    <source>
        <dbReference type="ARBA" id="ARBA00022723"/>
    </source>
</evidence>
<keyword evidence="7" id="KW-0862">Zinc</keyword>
<dbReference type="Pfam" id="PF01431">
    <property type="entry name" value="Peptidase_M13"/>
    <property type="match status" value="1"/>
</dbReference>
<evidence type="ECO:0000313" key="13">
    <source>
        <dbReference type="Proteomes" id="UP000198287"/>
    </source>
</evidence>
<comment type="caution">
    <text evidence="12">The sequence shown here is derived from an EMBL/GenBank/DDBJ whole genome shotgun (WGS) entry which is preliminary data.</text>
</comment>
<dbReference type="PRINTS" id="PR00786">
    <property type="entry name" value="NEPRILYSIN"/>
</dbReference>
<reference evidence="12 13" key="1">
    <citation type="submission" date="2015-12" db="EMBL/GenBank/DDBJ databases">
        <title>The genome of Folsomia candida.</title>
        <authorList>
            <person name="Faddeeva A."/>
            <person name="Derks M.F."/>
            <person name="Anvar Y."/>
            <person name="Smit S."/>
            <person name="Van Straalen N."/>
            <person name="Roelofs D."/>
        </authorList>
    </citation>
    <scope>NUCLEOTIDE SEQUENCE [LARGE SCALE GENOMIC DNA]</scope>
    <source>
        <strain evidence="12 13">VU population</strain>
        <tissue evidence="12">Whole body</tissue>
    </source>
</reference>
<evidence type="ECO:0000256" key="6">
    <source>
        <dbReference type="ARBA" id="ARBA00022801"/>
    </source>
</evidence>
<dbReference type="GO" id="GO:0016485">
    <property type="term" value="P:protein processing"/>
    <property type="evidence" value="ECO:0007669"/>
    <property type="project" value="TreeGrafter"/>
</dbReference>
<feature type="transmembrane region" description="Helical" evidence="9">
    <location>
        <begin position="52"/>
        <end position="72"/>
    </location>
</feature>
<evidence type="ECO:0000256" key="4">
    <source>
        <dbReference type="ARBA" id="ARBA00022670"/>
    </source>
</evidence>
<evidence type="ECO:0000313" key="12">
    <source>
        <dbReference type="EMBL" id="OXA38981.1"/>
    </source>
</evidence>
<gene>
    <name evidence="12" type="ORF">Fcan01_26304</name>
</gene>
<evidence type="ECO:0000256" key="8">
    <source>
        <dbReference type="ARBA" id="ARBA00023049"/>
    </source>
</evidence>
<comment type="cofactor">
    <cofactor evidence="1">
        <name>Zn(2+)</name>
        <dbReference type="ChEBI" id="CHEBI:29105"/>
    </cofactor>
</comment>
<evidence type="ECO:0000256" key="7">
    <source>
        <dbReference type="ARBA" id="ARBA00022833"/>
    </source>
</evidence>
<dbReference type="InterPro" id="IPR018497">
    <property type="entry name" value="Peptidase_M13_C"/>
</dbReference>
<keyword evidence="9" id="KW-1133">Transmembrane helix</keyword>
<keyword evidence="9" id="KW-0472">Membrane</keyword>
<evidence type="ECO:0000256" key="9">
    <source>
        <dbReference type="SAM" id="Phobius"/>
    </source>
</evidence>
<comment type="similarity">
    <text evidence="3">Belongs to the peptidase M13 family.</text>
</comment>
<feature type="domain" description="Peptidase M13 N-terminal" evidence="11">
    <location>
        <begin position="153"/>
        <end position="535"/>
    </location>
</feature>
<accession>A0A226D2V2</accession>
<dbReference type="PANTHER" id="PTHR11733">
    <property type="entry name" value="ZINC METALLOPROTEASE FAMILY M13 NEPRILYSIN-RELATED"/>
    <property type="match status" value="1"/>
</dbReference>
<evidence type="ECO:0000259" key="10">
    <source>
        <dbReference type="Pfam" id="PF01431"/>
    </source>
</evidence>
<dbReference type="Proteomes" id="UP000198287">
    <property type="component" value="Unassembled WGS sequence"/>
</dbReference>